<dbReference type="InterPro" id="IPR003737">
    <property type="entry name" value="GlcNAc_PI_deacetylase-related"/>
</dbReference>
<dbReference type="SUPFAM" id="SSF102588">
    <property type="entry name" value="LmbE-like"/>
    <property type="match status" value="1"/>
</dbReference>
<keyword evidence="3" id="KW-1185">Reference proteome</keyword>
<accession>A0A5Q2FA80</accession>
<name>A0A5Q2FA80_9ACTN</name>
<organism evidence="2 3">
    <name type="scientific">Raineyella fluvialis</name>
    <dbReference type="NCBI Taxonomy" id="2662261"/>
    <lineage>
        <taxon>Bacteria</taxon>
        <taxon>Bacillati</taxon>
        <taxon>Actinomycetota</taxon>
        <taxon>Actinomycetes</taxon>
        <taxon>Propionibacteriales</taxon>
        <taxon>Propionibacteriaceae</taxon>
        <taxon>Raineyella</taxon>
    </lineage>
</organism>
<dbReference type="GO" id="GO:0000225">
    <property type="term" value="F:N-acetylglucosaminylphosphatidylinositol deacetylase activity"/>
    <property type="evidence" value="ECO:0007669"/>
    <property type="project" value="TreeGrafter"/>
</dbReference>
<sequence>MLQRRQPAPSDRSPARATRRRSLLVAGALTLLLTACGSVLGSAPRATPSAAGGCTGGSLQVVAHQDDDLFFMSPDLLHDLGIQRERCIRTVFLTAGDAGYGQDYWSARERGMEAAYAEAAKVPDTWESSSFTASGHQVLVRTLVPRRTVSLVFLRLPDGMPGGEGSDQQHHQSLPKLLDGRIPDMTAVDGSATYTAAGLRDELVALMDDARPALIRTTDFVHPIGDGDHGDHHAAAYLTRDASRRADVEHRILSYQGYPVKDKPKNVGADDLALKTAVYDTYQGFALPSEPMWRPAWLYRQYVVADTQVPAATAPASVDTSPYRPGPGE</sequence>
<reference evidence="2 3" key="1">
    <citation type="submission" date="2019-10" db="EMBL/GenBank/DDBJ databases">
        <title>Genomic analysis of Raineyella sp. CBA3103.</title>
        <authorList>
            <person name="Roh S.W."/>
        </authorList>
    </citation>
    <scope>NUCLEOTIDE SEQUENCE [LARGE SCALE GENOMIC DNA]</scope>
    <source>
        <strain evidence="2 3">CBA3103</strain>
    </source>
</reference>
<evidence type="ECO:0008006" key="4">
    <source>
        <dbReference type="Google" id="ProtNLM"/>
    </source>
</evidence>
<dbReference type="RefSeq" id="WP_153572119.1">
    <property type="nucleotide sequence ID" value="NZ_CP045725.1"/>
</dbReference>
<evidence type="ECO:0000313" key="3">
    <source>
        <dbReference type="Proteomes" id="UP000386847"/>
    </source>
</evidence>
<evidence type="ECO:0000256" key="1">
    <source>
        <dbReference type="ARBA" id="ARBA00022833"/>
    </source>
</evidence>
<keyword evidence="1" id="KW-0862">Zinc</keyword>
<dbReference type="AlphaFoldDB" id="A0A5Q2FA80"/>
<evidence type="ECO:0000313" key="2">
    <source>
        <dbReference type="EMBL" id="QGF23588.1"/>
    </source>
</evidence>
<dbReference type="EMBL" id="CP045725">
    <property type="protein sequence ID" value="QGF23588.1"/>
    <property type="molecule type" value="Genomic_DNA"/>
</dbReference>
<dbReference type="Pfam" id="PF02585">
    <property type="entry name" value="PIG-L"/>
    <property type="match status" value="1"/>
</dbReference>
<dbReference type="KEGG" id="rain:Rai3103_07810"/>
<dbReference type="PANTHER" id="PTHR12993">
    <property type="entry name" value="N-ACETYLGLUCOSAMINYL-PHOSPHATIDYLINOSITOL DE-N-ACETYLASE-RELATED"/>
    <property type="match status" value="1"/>
</dbReference>
<dbReference type="GO" id="GO:0016137">
    <property type="term" value="P:glycoside metabolic process"/>
    <property type="evidence" value="ECO:0007669"/>
    <property type="project" value="UniProtKB-ARBA"/>
</dbReference>
<dbReference type="Proteomes" id="UP000386847">
    <property type="component" value="Chromosome"/>
</dbReference>
<protein>
    <recommendedName>
        <fullName evidence="4">GlcNAc-PI de-N-acetylase</fullName>
    </recommendedName>
</protein>
<proteinExistence type="predicted"/>
<dbReference type="PANTHER" id="PTHR12993:SF23">
    <property type="entry name" value="N-ACETYLGLUCOSAMINYLPHOSPHATIDYLINOSITOL DEACETYLASE"/>
    <property type="match status" value="1"/>
</dbReference>
<dbReference type="InterPro" id="IPR024078">
    <property type="entry name" value="LmbE-like_dom_sf"/>
</dbReference>
<dbReference type="Gene3D" id="3.40.50.10320">
    <property type="entry name" value="LmbE-like"/>
    <property type="match status" value="1"/>
</dbReference>
<gene>
    <name evidence="2" type="ORF">Rai3103_07810</name>
</gene>